<dbReference type="InterPro" id="IPR014729">
    <property type="entry name" value="Rossmann-like_a/b/a_fold"/>
</dbReference>
<dbReference type="InterPro" id="IPR036375">
    <property type="entry name" value="Hemopexin-like_dom_sf"/>
</dbReference>
<proteinExistence type="predicted"/>
<evidence type="ECO:0000313" key="2">
    <source>
        <dbReference type="EMBL" id="MEI5985996.1"/>
    </source>
</evidence>
<name>A0ABU8I8D6_9SPHI</name>
<gene>
    <name evidence="2" type="ORF">VJ786_13910</name>
</gene>
<dbReference type="Gene3D" id="3.40.50.620">
    <property type="entry name" value="HUPs"/>
    <property type="match status" value="1"/>
</dbReference>
<dbReference type="InterPro" id="IPR003848">
    <property type="entry name" value="DUF218"/>
</dbReference>
<keyword evidence="3" id="KW-1185">Reference proteome</keyword>
<evidence type="ECO:0000313" key="3">
    <source>
        <dbReference type="Proteomes" id="UP001363035"/>
    </source>
</evidence>
<evidence type="ECO:0000259" key="1">
    <source>
        <dbReference type="Pfam" id="PF02698"/>
    </source>
</evidence>
<feature type="domain" description="DUF218" evidence="1">
    <location>
        <begin position="26"/>
        <end position="139"/>
    </location>
</feature>
<dbReference type="RefSeq" id="WP_099366722.1">
    <property type="nucleotide sequence ID" value="NZ_JAYLLN010000040.1"/>
</dbReference>
<reference evidence="2 3" key="1">
    <citation type="submission" date="2024-01" db="EMBL/GenBank/DDBJ databases">
        <title>Sphingobacterium tenebrionis sp. nov., a novel endophyte isolated from tenebrio molitor intestines.</title>
        <authorList>
            <person name="Zhang C."/>
        </authorList>
    </citation>
    <scope>NUCLEOTIDE SEQUENCE [LARGE SCALE GENOMIC DNA]</scope>
    <source>
        <strain evidence="2 3">PU5-4</strain>
    </source>
</reference>
<organism evidence="2 3">
    <name type="scientific">Sphingobacterium tenebrionis</name>
    <dbReference type="NCBI Taxonomy" id="3111775"/>
    <lineage>
        <taxon>Bacteria</taxon>
        <taxon>Pseudomonadati</taxon>
        <taxon>Bacteroidota</taxon>
        <taxon>Sphingobacteriia</taxon>
        <taxon>Sphingobacteriales</taxon>
        <taxon>Sphingobacteriaceae</taxon>
        <taxon>Sphingobacterium</taxon>
    </lineage>
</organism>
<dbReference type="Pfam" id="PF02698">
    <property type="entry name" value="DUF218"/>
    <property type="match status" value="1"/>
</dbReference>
<accession>A0ABU8I8D6</accession>
<protein>
    <submittedName>
        <fullName evidence="2">YdcF family protein</fullName>
    </submittedName>
</protein>
<dbReference type="EMBL" id="JAYLLN010000040">
    <property type="protein sequence ID" value="MEI5985996.1"/>
    <property type="molecule type" value="Genomic_DNA"/>
</dbReference>
<dbReference type="CDD" id="cd06259">
    <property type="entry name" value="YdcF-like"/>
    <property type="match status" value="1"/>
</dbReference>
<comment type="caution">
    <text evidence="2">The sequence shown here is derived from an EMBL/GenBank/DDBJ whole genome shotgun (WGS) entry which is preliminary data.</text>
</comment>
<dbReference type="SUPFAM" id="SSF50923">
    <property type="entry name" value="Hemopexin-like domain"/>
    <property type="match status" value="1"/>
</dbReference>
<sequence length="379" mass="43146">MKKIAISILLSIISLTTVFCHSKTIMLVLGSADPKVLDERIQIALRLYKIQSFDDIIVSGGCAAHGSSICEASRMYDQMTASGIPAEKIHKEENAKTTVQNYIFSRMLKNASGEKIMQPGDTVFVVSNHWHAISVAARLQKYDGVVARFFIEGSQQPKESDKLDYVNIFNGEIDNDKFIAKGTWLTPDAVWSVKDSIYYLMGNLLYVSNPENTSYTVEKLSSDRELVKGLDLEQDLHFIDDGKQWLIWDGAKFLPMDKISGKQRAPLAWHELLRNAPESWKHSMKTGFIQDGTLYLFSDSKLLIAKKKGKYFDVETETSADQYFKNWPFGWGKGNVNAASMDQETNEIQLYRNMEVLTLDLKQRTVKQVKPLRLKWVNY</sequence>
<dbReference type="Proteomes" id="UP001363035">
    <property type="component" value="Unassembled WGS sequence"/>
</dbReference>